<evidence type="ECO:0000256" key="1">
    <source>
        <dbReference type="SAM" id="MobiDB-lite"/>
    </source>
</evidence>
<evidence type="ECO:0000313" key="3">
    <source>
        <dbReference type="Proteomes" id="UP000215914"/>
    </source>
</evidence>
<reference evidence="2" key="1">
    <citation type="journal article" date="2017" name="Nature">
        <title>The sunflower genome provides insights into oil metabolism, flowering and Asterid evolution.</title>
        <authorList>
            <person name="Badouin H."/>
            <person name="Gouzy J."/>
            <person name="Grassa C.J."/>
            <person name="Murat F."/>
            <person name="Staton S.E."/>
            <person name="Cottret L."/>
            <person name="Lelandais-Briere C."/>
            <person name="Owens G.L."/>
            <person name="Carrere S."/>
            <person name="Mayjonade B."/>
            <person name="Legrand L."/>
            <person name="Gill N."/>
            <person name="Kane N.C."/>
            <person name="Bowers J.E."/>
            <person name="Hubner S."/>
            <person name="Bellec A."/>
            <person name="Berard A."/>
            <person name="Berges H."/>
            <person name="Blanchet N."/>
            <person name="Boniface M.C."/>
            <person name="Brunel D."/>
            <person name="Catrice O."/>
            <person name="Chaidir N."/>
            <person name="Claudel C."/>
            <person name="Donnadieu C."/>
            <person name="Faraut T."/>
            <person name="Fievet G."/>
            <person name="Helmstetter N."/>
            <person name="King M."/>
            <person name="Knapp S.J."/>
            <person name="Lai Z."/>
            <person name="Le Paslier M.C."/>
            <person name="Lippi Y."/>
            <person name="Lorenzon L."/>
            <person name="Mandel J.R."/>
            <person name="Marage G."/>
            <person name="Marchand G."/>
            <person name="Marquand E."/>
            <person name="Bret-Mestries E."/>
            <person name="Morien E."/>
            <person name="Nambeesan S."/>
            <person name="Nguyen T."/>
            <person name="Pegot-Espagnet P."/>
            <person name="Pouilly N."/>
            <person name="Raftis F."/>
            <person name="Sallet E."/>
            <person name="Schiex T."/>
            <person name="Thomas J."/>
            <person name="Vandecasteele C."/>
            <person name="Vares D."/>
            <person name="Vear F."/>
            <person name="Vautrin S."/>
            <person name="Crespi M."/>
            <person name="Mangin B."/>
            <person name="Burke J.M."/>
            <person name="Salse J."/>
            <person name="Munos S."/>
            <person name="Vincourt P."/>
            <person name="Rieseberg L.H."/>
            <person name="Langlade N.B."/>
        </authorList>
    </citation>
    <scope>NUCLEOTIDE SEQUENCE</scope>
    <source>
        <tissue evidence="2">Leaves</tissue>
    </source>
</reference>
<dbReference type="PANTHER" id="PTHR34427:SF5">
    <property type="entry name" value="DUF4283 DOMAIN-CONTAINING PROTEIN"/>
    <property type="match status" value="1"/>
</dbReference>
<comment type="caution">
    <text evidence="2">The sequence shown here is derived from an EMBL/GenBank/DDBJ whole genome shotgun (WGS) entry which is preliminary data.</text>
</comment>
<reference evidence="2" key="2">
    <citation type="submission" date="2020-06" db="EMBL/GenBank/DDBJ databases">
        <title>Helianthus annuus Genome sequencing and assembly Release 2.</title>
        <authorList>
            <person name="Gouzy J."/>
            <person name="Langlade N."/>
            <person name="Munos S."/>
        </authorList>
    </citation>
    <scope>NUCLEOTIDE SEQUENCE</scope>
    <source>
        <tissue evidence="2">Leaves</tissue>
    </source>
</reference>
<evidence type="ECO:0000313" key="2">
    <source>
        <dbReference type="EMBL" id="KAF5792477.1"/>
    </source>
</evidence>
<dbReference type="Gramene" id="mRNA:HanXRQr2_Chr09g0406441">
    <property type="protein sequence ID" value="mRNA:HanXRQr2_Chr09g0406441"/>
    <property type="gene ID" value="HanXRQr2_Chr09g0406441"/>
</dbReference>
<name>A0A9K3I936_HELAN</name>
<keyword evidence="3" id="KW-1185">Reference proteome</keyword>
<gene>
    <name evidence="2" type="ORF">HanXRQr2_Chr09g0406441</name>
</gene>
<dbReference type="Proteomes" id="UP000215914">
    <property type="component" value="Unassembled WGS sequence"/>
</dbReference>
<protein>
    <recommendedName>
        <fullName evidence="4">DUF4283 domain-containing protein</fullName>
    </recommendedName>
</protein>
<feature type="region of interest" description="Disordered" evidence="1">
    <location>
        <begin position="320"/>
        <end position="344"/>
    </location>
</feature>
<proteinExistence type="predicted"/>
<dbReference type="AlphaFoldDB" id="A0A9K3I936"/>
<sequence length="377" mass="41822">MFIVPDRTAAFSDLFETAVVGRTVDLETLVDLDKVLRIAKTPFAKIHYLGGLSVLITFRDKVSAKSFLDSRDVWGPWFLKLDAWRGQCLSMERVVWLKLVGIPLHLLEPDVLLLVGELFGKVLHIPKDLSSDPNLSVCKVGILVGEYRKISDSVVMKWKDRSFRIWVEEEQEDWIPDCLDQEDASFNGDQDCSSPVKSSPVIQKEVSGIGGSGEGQHSEGLYVGEKSDGPEVEEIGDVLGSEDRNNFVPFHADSPMQVERENGGSSSVKKVGNFFGESVSNLSKVGPSIDCQVGAQGNVFFFSSKNKSKRGRKKIVLTQPIRKSRAQGSPNSSPNSLRPVKRSRLQMEEDNIFDKFVWQAPSATVMEGRGDAKGCRR</sequence>
<dbReference type="PANTHER" id="PTHR34427">
    <property type="entry name" value="DUF4283 DOMAIN PROTEIN"/>
    <property type="match status" value="1"/>
</dbReference>
<accession>A0A9K3I936</accession>
<organism evidence="2 3">
    <name type="scientific">Helianthus annuus</name>
    <name type="common">Common sunflower</name>
    <dbReference type="NCBI Taxonomy" id="4232"/>
    <lineage>
        <taxon>Eukaryota</taxon>
        <taxon>Viridiplantae</taxon>
        <taxon>Streptophyta</taxon>
        <taxon>Embryophyta</taxon>
        <taxon>Tracheophyta</taxon>
        <taxon>Spermatophyta</taxon>
        <taxon>Magnoliopsida</taxon>
        <taxon>eudicotyledons</taxon>
        <taxon>Gunneridae</taxon>
        <taxon>Pentapetalae</taxon>
        <taxon>asterids</taxon>
        <taxon>campanulids</taxon>
        <taxon>Asterales</taxon>
        <taxon>Asteraceae</taxon>
        <taxon>Asteroideae</taxon>
        <taxon>Heliantheae alliance</taxon>
        <taxon>Heliantheae</taxon>
        <taxon>Helianthus</taxon>
    </lineage>
</organism>
<dbReference type="EMBL" id="MNCJ02000324">
    <property type="protein sequence ID" value="KAF5792477.1"/>
    <property type="molecule type" value="Genomic_DNA"/>
</dbReference>
<evidence type="ECO:0008006" key="4">
    <source>
        <dbReference type="Google" id="ProtNLM"/>
    </source>
</evidence>
<feature type="compositionally biased region" description="Polar residues" evidence="1">
    <location>
        <begin position="326"/>
        <end position="336"/>
    </location>
</feature>